<organism evidence="1">
    <name type="scientific">Arundo donax</name>
    <name type="common">Giant reed</name>
    <name type="synonym">Donax arundinaceus</name>
    <dbReference type="NCBI Taxonomy" id="35708"/>
    <lineage>
        <taxon>Eukaryota</taxon>
        <taxon>Viridiplantae</taxon>
        <taxon>Streptophyta</taxon>
        <taxon>Embryophyta</taxon>
        <taxon>Tracheophyta</taxon>
        <taxon>Spermatophyta</taxon>
        <taxon>Magnoliopsida</taxon>
        <taxon>Liliopsida</taxon>
        <taxon>Poales</taxon>
        <taxon>Poaceae</taxon>
        <taxon>PACMAD clade</taxon>
        <taxon>Arundinoideae</taxon>
        <taxon>Arundineae</taxon>
        <taxon>Arundo</taxon>
    </lineage>
</organism>
<dbReference type="AlphaFoldDB" id="A0A0A8ZW96"/>
<reference evidence="1" key="1">
    <citation type="submission" date="2014-09" db="EMBL/GenBank/DDBJ databases">
        <authorList>
            <person name="Magalhaes I.L.F."/>
            <person name="Oliveira U."/>
            <person name="Santos F.R."/>
            <person name="Vidigal T.H.D.A."/>
            <person name="Brescovit A.D."/>
            <person name="Santos A.J."/>
        </authorList>
    </citation>
    <scope>NUCLEOTIDE SEQUENCE</scope>
    <source>
        <tissue evidence="1">Shoot tissue taken approximately 20 cm above the soil surface</tissue>
    </source>
</reference>
<accession>A0A0A8ZW96</accession>
<protein>
    <submittedName>
        <fullName evidence="1">Uncharacterized protein</fullName>
    </submittedName>
</protein>
<evidence type="ECO:0000313" key="1">
    <source>
        <dbReference type="EMBL" id="JAD42013.1"/>
    </source>
</evidence>
<proteinExistence type="predicted"/>
<sequence length="19" mass="2122">MLLVLLCSEGRRLCLVLSC</sequence>
<reference evidence="1" key="2">
    <citation type="journal article" date="2015" name="Data Brief">
        <title>Shoot transcriptome of the giant reed, Arundo donax.</title>
        <authorList>
            <person name="Barrero R.A."/>
            <person name="Guerrero F.D."/>
            <person name="Moolhuijzen P."/>
            <person name="Goolsby J.A."/>
            <person name="Tidwell J."/>
            <person name="Bellgard S.E."/>
            <person name="Bellgard M.I."/>
        </authorList>
    </citation>
    <scope>NUCLEOTIDE SEQUENCE</scope>
    <source>
        <tissue evidence="1">Shoot tissue taken approximately 20 cm above the soil surface</tissue>
    </source>
</reference>
<dbReference type="EMBL" id="GBRH01255882">
    <property type="protein sequence ID" value="JAD42013.1"/>
    <property type="molecule type" value="Transcribed_RNA"/>
</dbReference>
<name>A0A0A8ZW96_ARUDO</name>